<comment type="caution">
    <text evidence="1">The sequence shown here is derived from an EMBL/GenBank/DDBJ whole genome shotgun (WGS) entry which is preliminary data.</text>
</comment>
<dbReference type="Proteomes" id="UP001159042">
    <property type="component" value="Unassembled WGS sequence"/>
</dbReference>
<organism evidence="1 2">
    <name type="scientific">Exocentrus adspersus</name>
    <dbReference type="NCBI Taxonomy" id="1586481"/>
    <lineage>
        <taxon>Eukaryota</taxon>
        <taxon>Metazoa</taxon>
        <taxon>Ecdysozoa</taxon>
        <taxon>Arthropoda</taxon>
        <taxon>Hexapoda</taxon>
        <taxon>Insecta</taxon>
        <taxon>Pterygota</taxon>
        <taxon>Neoptera</taxon>
        <taxon>Endopterygota</taxon>
        <taxon>Coleoptera</taxon>
        <taxon>Polyphaga</taxon>
        <taxon>Cucujiformia</taxon>
        <taxon>Chrysomeloidea</taxon>
        <taxon>Cerambycidae</taxon>
        <taxon>Lamiinae</taxon>
        <taxon>Acanthocinini</taxon>
        <taxon>Exocentrus</taxon>
    </lineage>
</organism>
<accession>A0AAV8V5V0</accession>
<dbReference type="EMBL" id="JANEYG010000550">
    <property type="protein sequence ID" value="KAJ8909473.1"/>
    <property type="molecule type" value="Genomic_DNA"/>
</dbReference>
<gene>
    <name evidence="1" type="ORF">NQ315_012787</name>
</gene>
<dbReference type="AlphaFoldDB" id="A0AAV8V5V0"/>
<evidence type="ECO:0000313" key="1">
    <source>
        <dbReference type="EMBL" id="KAJ8909473.1"/>
    </source>
</evidence>
<dbReference type="PANTHER" id="PTHR33480">
    <property type="entry name" value="SET DOMAIN-CONTAINING PROTEIN-RELATED"/>
    <property type="match status" value="1"/>
</dbReference>
<keyword evidence="2" id="KW-1185">Reference proteome</keyword>
<proteinExistence type="predicted"/>
<reference evidence="1 2" key="1">
    <citation type="journal article" date="2023" name="Insect Mol. Biol.">
        <title>Genome sequencing provides insights into the evolution of gene families encoding plant cell wall-degrading enzymes in longhorned beetles.</title>
        <authorList>
            <person name="Shin N.R."/>
            <person name="Okamura Y."/>
            <person name="Kirsch R."/>
            <person name="Pauchet Y."/>
        </authorList>
    </citation>
    <scope>NUCLEOTIDE SEQUENCE [LARGE SCALE GENOMIC DNA]</scope>
    <source>
        <strain evidence="1">EAD_L_NR</strain>
    </source>
</reference>
<evidence type="ECO:0000313" key="2">
    <source>
        <dbReference type="Proteomes" id="UP001159042"/>
    </source>
</evidence>
<sequence length="230" mass="26018">MHQLGRLTVELAKKNTDVHKLIDAFTPEKFNAVVLATKSLCVTSNEIAKRTEFGIPSLALKIGYSIRKCIGIERGLCLRKGDLKRNEILLGFLSILDLEWSVRMSSNALATLQSRKLSSLLTGDLIKLSKFLEFMIQETNNDMEREKSFQNWSELASLTLSHIILFNKRRSGEAARMKIEHYTTRPSWQSKGVAEIKESLTEFETKLANSLTIVEIIGKRGRKVLTSVAY</sequence>
<protein>
    <submittedName>
        <fullName evidence="1">Uncharacterized protein</fullName>
    </submittedName>
</protein>
<name>A0AAV8V5V0_9CUCU</name>